<dbReference type="InterPro" id="IPR019510">
    <property type="entry name" value="AKAP7-like_phosphoesterase"/>
</dbReference>
<dbReference type="GO" id="GO:0006307">
    <property type="term" value="P:DNA alkylation repair"/>
    <property type="evidence" value="ECO:0007669"/>
    <property type="project" value="InterPro"/>
</dbReference>
<keyword evidence="4" id="KW-1185">Reference proteome</keyword>
<dbReference type="Pfam" id="PF10469">
    <property type="entry name" value="AKAP7_NLS"/>
    <property type="match status" value="1"/>
</dbReference>
<dbReference type="Proteomes" id="UP000310158">
    <property type="component" value="Unassembled WGS sequence"/>
</dbReference>
<dbReference type="PANTHER" id="PTHR13360:SF1">
    <property type="entry name" value="ACTIVATING SIGNAL COINTEGRATOR 1 COMPLEX SUBUNIT 1"/>
    <property type="match status" value="1"/>
</dbReference>
<evidence type="ECO:0000313" key="4">
    <source>
        <dbReference type="Proteomes" id="UP000310158"/>
    </source>
</evidence>
<gene>
    <name evidence="3" type="ORF">EW146_g6195</name>
</gene>
<evidence type="ECO:0000256" key="1">
    <source>
        <dbReference type="SAM" id="MobiDB-lite"/>
    </source>
</evidence>
<accession>A0A4S4LP97</accession>
<dbReference type="Gene3D" id="3.90.1140.10">
    <property type="entry name" value="Cyclic phosphodiesterase"/>
    <property type="match status" value="1"/>
</dbReference>
<protein>
    <recommendedName>
        <fullName evidence="2">A-kinase anchor protein 7-like phosphoesterase domain-containing protein</fullName>
    </recommendedName>
</protein>
<sequence>MPSSILAHLPPTHGRTFALALLFVFPANIKIMPHRILLFTTHFPPSPGSFSPQLWPVVFELIKKMDTAGIEPDTSRKRDAINASVMTNAVECFAIRCHATSHKAVLQPCPLPLFLTRKPYLRIEVKSQWDKGAIIEEEEAGVLEANTIQLKRHRTLRKLKAVINPFHILTYRKAIIPILPAEVLLGSPTYFEGHHAELRTSLSSFTSALLAGTPSIPGLDASIVVPTRRLHLTLGVMSLDQGNISHTLDIAQSLLESLRPTVMDLLNGQRLKVGLERMDIMKAERGDASRAHVLFVGPSLDGEEGKRLNTVCEMVHKEFHRSGLIVDEGRPLKVVLNTTYRKPKPRGPRHPFSYTDILQSIAFRSISAVEDEGTDTESNTPPSLPLAASHATPEVINRREKGIMPTDVTLGLWDVDEIQICKMGSWGSEGEYVRVSGISLV</sequence>
<dbReference type="GO" id="GO:0006355">
    <property type="term" value="P:regulation of DNA-templated transcription"/>
    <property type="evidence" value="ECO:0007669"/>
    <property type="project" value="TreeGrafter"/>
</dbReference>
<evidence type="ECO:0000259" key="2">
    <source>
        <dbReference type="Pfam" id="PF10469"/>
    </source>
</evidence>
<feature type="region of interest" description="Disordered" evidence="1">
    <location>
        <begin position="370"/>
        <end position="389"/>
    </location>
</feature>
<reference evidence="3 4" key="1">
    <citation type="submission" date="2019-02" db="EMBL/GenBank/DDBJ databases">
        <title>Genome sequencing of the rare red list fungi Bondarzewia mesenterica.</title>
        <authorList>
            <person name="Buettner E."/>
            <person name="Kellner H."/>
        </authorList>
    </citation>
    <scope>NUCLEOTIDE SEQUENCE [LARGE SCALE GENOMIC DNA]</scope>
    <source>
        <strain evidence="3 4">DSM 108281</strain>
    </source>
</reference>
<dbReference type="InterPro" id="IPR009210">
    <property type="entry name" value="ASCC1"/>
</dbReference>
<dbReference type="GO" id="GO:0005634">
    <property type="term" value="C:nucleus"/>
    <property type="evidence" value="ECO:0007669"/>
    <property type="project" value="TreeGrafter"/>
</dbReference>
<dbReference type="PANTHER" id="PTHR13360">
    <property type="entry name" value="ACTIVATING SIGNAL COINTEGRATOR 1 COMPLEX SUBUNIT 1"/>
    <property type="match status" value="1"/>
</dbReference>
<feature type="domain" description="A-kinase anchor protein 7-like phosphoesterase" evidence="2">
    <location>
        <begin position="197"/>
        <end position="357"/>
    </location>
</feature>
<dbReference type="AlphaFoldDB" id="A0A4S4LP97"/>
<evidence type="ECO:0000313" key="3">
    <source>
        <dbReference type="EMBL" id="THH14096.1"/>
    </source>
</evidence>
<organism evidence="3 4">
    <name type="scientific">Bondarzewia mesenterica</name>
    <dbReference type="NCBI Taxonomy" id="1095465"/>
    <lineage>
        <taxon>Eukaryota</taxon>
        <taxon>Fungi</taxon>
        <taxon>Dikarya</taxon>
        <taxon>Basidiomycota</taxon>
        <taxon>Agaricomycotina</taxon>
        <taxon>Agaricomycetes</taxon>
        <taxon>Russulales</taxon>
        <taxon>Bondarzewiaceae</taxon>
        <taxon>Bondarzewia</taxon>
    </lineage>
</organism>
<dbReference type="EMBL" id="SGPL01000303">
    <property type="protein sequence ID" value="THH14096.1"/>
    <property type="molecule type" value="Genomic_DNA"/>
</dbReference>
<proteinExistence type="predicted"/>
<name>A0A4S4LP97_9AGAM</name>
<dbReference type="OrthoDB" id="277832at2759"/>
<comment type="caution">
    <text evidence="3">The sequence shown here is derived from an EMBL/GenBank/DDBJ whole genome shotgun (WGS) entry which is preliminary data.</text>
</comment>